<feature type="transmembrane region" description="Helical" evidence="1">
    <location>
        <begin position="272"/>
        <end position="292"/>
    </location>
</feature>
<sequence length="307" mass="31422">MRQTLCLAAALIACPSSALHHASVLRRPCARPLPVAITPRRSGVLLCKAPAPPETDRDAPSGVAVGGALASSAIIAEGVQIAGTAVLLYLGQRYTGASTPVELVSMLITEIQDLGGLGYVVFAALMIFLQVVPIAAAFILTVSAGAIFGGVKGTAMVLTCSTVSASISFAFSRSFGRELVLEAAQESPQFKTLDDAFSSASYGTSLLLISLLRLSPVLPFSWANYIFGLSPVPFTAFSLGTFLGCLPAVAAYVNAGKLGAEIVINGAESNDALVFVGLLSTIAAISVAGDIASKALKEQGVDLSAES</sequence>
<evidence type="ECO:0000259" key="3">
    <source>
        <dbReference type="Pfam" id="PF09335"/>
    </source>
</evidence>
<feature type="transmembrane region" description="Helical" evidence="1">
    <location>
        <begin position="155"/>
        <end position="176"/>
    </location>
</feature>
<feature type="transmembrane region" description="Helical" evidence="1">
    <location>
        <begin position="196"/>
        <end position="214"/>
    </location>
</feature>
<dbReference type="InterPro" id="IPR053240">
    <property type="entry name" value="VTT_domain"/>
</dbReference>
<name>A0A7S0HGD9_9EUKA</name>
<keyword evidence="1" id="KW-0812">Transmembrane</keyword>
<dbReference type="PANTHER" id="PTHR46826:SF1">
    <property type="entry name" value="TVP38_TMEM64 FAMILY MEMBRANE PROTEIN YDJX"/>
    <property type="match status" value="1"/>
</dbReference>
<accession>A0A7S0HGD9</accession>
<proteinExistence type="predicted"/>
<organism evidence="4">
    <name type="scientific">Phaeocystis antarctica</name>
    <dbReference type="NCBI Taxonomy" id="33657"/>
    <lineage>
        <taxon>Eukaryota</taxon>
        <taxon>Haptista</taxon>
        <taxon>Haptophyta</taxon>
        <taxon>Prymnesiophyceae</taxon>
        <taxon>Phaeocystales</taxon>
        <taxon>Phaeocystaceae</taxon>
        <taxon>Phaeocystis</taxon>
    </lineage>
</organism>
<dbReference type="PANTHER" id="PTHR46826">
    <property type="match status" value="1"/>
</dbReference>
<gene>
    <name evidence="4" type="ORF">PANT1444_LOCUS6229</name>
</gene>
<feature type="transmembrane region" description="Helical" evidence="1">
    <location>
        <begin position="117"/>
        <end position="148"/>
    </location>
</feature>
<feature type="domain" description="VTT" evidence="3">
    <location>
        <begin position="138"/>
        <end position="257"/>
    </location>
</feature>
<keyword evidence="1" id="KW-1133">Transmembrane helix</keyword>
<dbReference type="EMBL" id="HBEP01011066">
    <property type="protein sequence ID" value="CAD8479640.1"/>
    <property type="molecule type" value="Transcribed_RNA"/>
</dbReference>
<feature type="chain" id="PRO_5031561332" description="VTT domain-containing protein" evidence="2">
    <location>
        <begin position="19"/>
        <end position="307"/>
    </location>
</feature>
<evidence type="ECO:0000256" key="1">
    <source>
        <dbReference type="SAM" id="Phobius"/>
    </source>
</evidence>
<dbReference type="InterPro" id="IPR032816">
    <property type="entry name" value="VTT_dom"/>
</dbReference>
<dbReference type="AlphaFoldDB" id="A0A7S0HGD9"/>
<feature type="signal peptide" evidence="2">
    <location>
        <begin position="1"/>
        <end position="18"/>
    </location>
</feature>
<evidence type="ECO:0000256" key="2">
    <source>
        <dbReference type="SAM" id="SignalP"/>
    </source>
</evidence>
<protein>
    <recommendedName>
        <fullName evidence="3">VTT domain-containing protein</fullName>
    </recommendedName>
</protein>
<feature type="transmembrane region" description="Helical" evidence="1">
    <location>
        <begin position="226"/>
        <end position="252"/>
    </location>
</feature>
<keyword evidence="1" id="KW-0472">Membrane</keyword>
<dbReference type="Pfam" id="PF09335">
    <property type="entry name" value="VTT_dom"/>
    <property type="match status" value="1"/>
</dbReference>
<reference evidence="4" key="1">
    <citation type="submission" date="2021-01" db="EMBL/GenBank/DDBJ databases">
        <authorList>
            <person name="Corre E."/>
            <person name="Pelletier E."/>
            <person name="Niang G."/>
            <person name="Scheremetjew M."/>
            <person name="Finn R."/>
            <person name="Kale V."/>
            <person name="Holt S."/>
            <person name="Cochrane G."/>
            <person name="Meng A."/>
            <person name="Brown T."/>
            <person name="Cohen L."/>
        </authorList>
    </citation>
    <scope>NUCLEOTIDE SEQUENCE</scope>
    <source>
        <strain evidence="4">CCMP1374</strain>
    </source>
</reference>
<keyword evidence="2" id="KW-0732">Signal</keyword>
<evidence type="ECO:0000313" key="4">
    <source>
        <dbReference type="EMBL" id="CAD8479640.1"/>
    </source>
</evidence>